<dbReference type="EMBL" id="JMPJ01000014">
    <property type="protein sequence ID" value="KFC85896.1"/>
    <property type="molecule type" value="Genomic_DNA"/>
</dbReference>
<keyword evidence="1" id="KW-0472">Membrane</keyword>
<keyword evidence="1" id="KW-0812">Transmembrane</keyword>
<comment type="caution">
    <text evidence="2">The sequence shown here is derived from an EMBL/GenBank/DDBJ whole genome shotgun (WGS) entry which is preliminary data.</text>
</comment>
<gene>
    <name evidence="2" type="ORF">GEAM_0012</name>
</gene>
<protein>
    <submittedName>
        <fullName evidence="2">Uncharacterized protein</fullName>
    </submittedName>
</protein>
<keyword evidence="1" id="KW-1133">Transmembrane helix</keyword>
<proteinExistence type="predicted"/>
<evidence type="ECO:0000313" key="3">
    <source>
        <dbReference type="Proteomes" id="UP000028640"/>
    </source>
</evidence>
<accession>A0A085GQA1</accession>
<organism evidence="2 3">
    <name type="scientific">Ewingella americana (strain ATCC 33852 / DSM 4580 / CCUG 14506 / JCM 5911 / LMG 7869 / NCTC 12157 / CDC 1468-78)</name>
    <dbReference type="NCBI Taxonomy" id="910964"/>
    <lineage>
        <taxon>Bacteria</taxon>
        <taxon>Pseudomonadati</taxon>
        <taxon>Pseudomonadota</taxon>
        <taxon>Gammaproteobacteria</taxon>
        <taxon>Enterobacterales</taxon>
        <taxon>Yersiniaceae</taxon>
        <taxon>Ewingella</taxon>
    </lineage>
</organism>
<keyword evidence="3" id="KW-1185">Reference proteome</keyword>
<sequence>MGRRLIKMLIRNWLWLIHQGSYLIFVGSLFVDLMMGGVLIQDVSF</sequence>
<evidence type="ECO:0000313" key="2">
    <source>
        <dbReference type="EMBL" id="KFC85896.1"/>
    </source>
</evidence>
<name>A0A085GQA1_EWIA3</name>
<dbReference type="AlphaFoldDB" id="A0A085GQA1"/>
<dbReference type="Proteomes" id="UP000028640">
    <property type="component" value="Unassembled WGS sequence"/>
</dbReference>
<evidence type="ECO:0000256" key="1">
    <source>
        <dbReference type="SAM" id="Phobius"/>
    </source>
</evidence>
<feature type="transmembrane region" description="Helical" evidence="1">
    <location>
        <begin position="21"/>
        <end position="40"/>
    </location>
</feature>
<reference evidence="2 3" key="1">
    <citation type="submission" date="2014-05" db="EMBL/GenBank/DDBJ databases">
        <title>ATOL: Assembling a taxonomically balanced genome-scale reconstruction of the evolutionary history of the Enterobacteriaceae.</title>
        <authorList>
            <person name="Plunkett G.III."/>
            <person name="Neeno-Eckwall E.C."/>
            <person name="Glasner J.D."/>
            <person name="Perna N.T."/>
        </authorList>
    </citation>
    <scope>NUCLEOTIDE SEQUENCE [LARGE SCALE GENOMIC DNA]</scope>
    <source>
        <strain evidence="2 3">ATCC 33852</strain>
    </source>
</reference>